<dbReference type="InterPro" id="IPR057326">
    <property type="entry name" value="KR_dom"/>
</dbReference>
<gene>
    <name evidence="7" type="ORF">E3983_10605</name>
</gene>
<evidence type="ECO:0000256" key="4">
    <source>
        <dbReference type="ARBA" id="ARBA00022679"/>
    </source>
</evidence>
<sequence length="1190" mass="133397">METENKIAIIGYNCQVAGADDPQAFYEIVSQNKSGLSRSSPEDQSNFLDEAIYQDSNFINVGGGPKDFQCFDARFFGYSPKEAELLDPQIRKALECAYHTVEAAGYAPESLKGDTSCYVASSVNSYFNDNLKAHYQTGNESTKSHLIFLNEPDFLSTRIAYHFNWQGASFSVKSGCSGSMLAIHEACKSLLHFECDNALAGGVNIKTLSQFGYIYEQDGILAADGRCCPFSEDATGTVFANGIGFVLLKRLEDAINDGDTIHAAIIASYANNDGKDKVGYMAPSVSGQLKAMETALAYADIQPQQVSYIESHGTGTYVGDPIEYKGLQKVYNDCPPQSIALRSVKANIGHTDCASGVTALIKVLEDLKHQTISPNHNFTKVNEKCDLSNSPFYFNTRLQPWEPIEGRRIATISSFGIGGTNVQLIIEEFIQEPSKMNVPQNKALVFAAKSPAALEKRIQKCVEMLQKNPGLNLHDLSATLLLGQNNFEYRFGVVASHVQEAIDKLSVFNYPSEAKQVNLKTPSTLNQEIFENPQAVLKNYLSGAVYTLDRENPIPFRHVPLPKYPFEKECFWVDQNENKNQKIQDISRWFYLPYWQRRQSPLPPLKEYKKTILLFENEATLVKEYKQELEVLGATIITVNAAESFSQSSEINFRLNPRKKEDYEHLFTRLKSQSLMPETMIHCWSLSNENKDQESCLDKGLYSLLYTIQSLEATSMTFPRLVQIITNHTANVSGNEIVIPINAMMQSMSQVLPKEYDDLACQLIDVDNLNSKQMLPALMEELHRKENAELALRGKSRFIKAYQPTRIDDDTIGKISIAKDKNYLVIGGLGNFGIELAEFIGGQYQGQVFLTTRMQFPNRAEWQTWRLQKPNHAITEKINLITNIEKQGIQIEILTADVLDITSLQNVKKHIENQYGPLSGVVHAAGIVDSGMIRHKTVNSLEQVFAAKVIGTNNVCSTFLNHSLDFLILCSSMNSIIGGLGQLDNTAANAYIDAYAEHCLNRGFNNVLAINWGAVNEARARNYSAQVQFAKLSEEHIKNKMEKSEIFEVYRRLFSSQLGPRVVVSTIDFNQVIENWSRVGSLQSLISTKAQQKQKRTLDPYLTEPDSDMEKSIARTWEDLLGIDKVVLEDDFFTLGGNSLIAIQFISELTKNYPIKMHAMAIYEYPTLAAFAKYAERLVKDAEDKQALMV</sequence>
<dbReference type="SMART" id="SM00823">
    <property type="entry name" value="PKS_PP"/>
    <property type="match status" value="1"/>
</dbReference>
<dbReference type="InterPro" id="IPR020806">
    <property type="entry name" value="PKS_PP-bd"/>
</dbReference>
<dbReference type="RefSeq" id="WP_135060945.1">
    <property type="nucleotide sequence ID" value="NZ_CP038254.1"/>
</dbReference>
<dbReference type="InterPro" id="IPR050091">
    <property type="entry name" value="PKS_NRPS_Biosynth_Enz"/>
</dbReference>
<dbReference type="InterPro" id="IPR016039">
    <property type="entry name" value="Thiolase-like"/>
</dbReference>
<keyword evidence="4" id="KW-0808">Transferase</keyword>
<organism evidence="7 8">
    <name type="scientific">Legionella israelensis</name>
    <dbReference type="NCBI Taxonomy" id="454"/>
    <lineage>
        <taxon>Bacteria</taxon>
        <taxon>Pseudomonadati</taxon>
        <taxon>Pseudomonadota</taxon>
        <taxon>Gammaproteobacteria</taxon>
        <taxon>Legionellales</taxon>
        <taxon>Legionellaceae</taxon>
        <taxon>Legionella</taxon>
    </lineage>
</organism>
<dbReference type="InterPro" id="IPR036736">
    <property type="entry name" value="ACP-like_sf"/>
</dbReference>
<dbReference type="SMART" id="SM00822">
    <property type="entry name" value="PKS_KR"/>
    <property type="match status" value="1"/>
</dbReference>
<dbReference type="CDD" id="cd08953">
    <property type="entry name" value="KR_2_SDR_x"/>
    <property type="match status" value="1"/>
</dbReference>
<proteinExistence type="inferred from homology"/>
<evidence type="ECO:0000313" key="7">
    <source>
        <dbReference type="EMBL" id="QBR84763.1"/>
    </source>
</evidence>
<accession>A0AAX1EHZ1</accession>
<evidence type="ECO:0000259" key="5">
    <source>
        <dbReference type="PROSITE" id="PS50075"/>
    </source>
</evidence>
<dbReference type="GO" id="GO:0006633">
    <property type="term" value="P:fatty acid biosynthetic process"/>
    <property type="evidence" value="ECO:0007669"/>
    <property type="project" value="TreeGrafter"/>
</dbReference>
<dbReference type="SMART" id="SM01294">
    <property type="entry name" value="PKS_PP_betabranch"/>
    <property type="match status" value="1"/>
</dbReference>
<feature type="domain" description="Ketosynthase family 3 (KS3)" evidence="6">
    <location>
        <begin position="4"/>
        <end position="428"/>
    </location>
</feature>
<dbReference type="Gene3D" id="1.10.1240.100">
    <property type="match status" value="1"/>
</dbReference>
<keyword evidence="2" id="KW-0596">Phosphopantetheine</keyword>
<evidence type="ECO:0000256" key="3">
    <source>
        <dbReference type="ARBA" id="ARBA00022553"/>
    </source>
</evidence>
<dbReference type="Pfam" id="PF02801">
    <property type="entry name" value="Ketoacyl-synt_C"/>
    <property type="match status" value="1"/>
</dbReference>
<dbReference type="Gene3D" id="1.10.1200.10">
    <property type="entry name" value="ACP-like"/>
    <property type="match status" value="1"/>
</dbReference>
<dbReference type="SUPFAM" id="SSF53901">
    <property type="entry name" value="Thiolase-like"/>
    <property type="match status" value="1"/>
</dbReference>
<dbReference type="Gene3D" id="3.40.50.720">
    <property type="entry name" value="NAD(P)-binding Rossmann-like Domain"/>
    <property type="match status" value="1"/>
</dbReference>
<keyword evidence="3" id="KW-0597">Phosphoprotein</keyword>
<dbReference type="GO" id="GO:0004312">
    <property type="term" value="F:fatty acid synthase activity"/>
    <property type="evidence" value="ECO:0007669"/>
    <property type="project" value="TreeGrafter"/>
</dbReference>
<dbReference type="InterPro" id="IPR013968">
    <property type="entry name" value="PKS_KR"/>
</dbReference>
<dbReference type="InterPro" id="IPR014030">
    <property type="entry name" value="Ketoacyl_synth_N"/>
</dbReference>
<dbReference type="Pfam" id="PF00550">
    <property type="entry name" value="PP-binding"/>
    <property type="match status" value="1"/>
</dbReference>
<dbReference type="SUPFAM" id="SSF51735">
    <property type="entry name" value="NAD(P)-binding Rossmann-fold domains"/>
    <property type="match status" value="2"/>
</dbReference>
<dbReference type="CDD" id="cd00833">
    <property type="entry name" value="PKS"/>
    <property type="match status" value="1"/>
</dbReference>
<dbReference type="Pfam" id="PF00109">
    <property type="entry name" value="ketoacyl-synt"/>
    <property type="match status" value="1"/>
</dbReference>
<dbReference type="PANTHER" id="PTHR43775">
    <property type="entry name" value="FATTY ACID SYNTHASE"/>
    <property type="match status" value="1"/>
</dbReference>
<dbReference type="InterPro" id="IPR014031">
    <property type="entry name" value="Ketoacyl_synth_C"/>
</dbReference>
<dbReference type="Gene3D" id="3.40.47.10">
    <property type="match status" value="1"/>
</dbReference>
<dbReference type="PANTHER" id="PTHR43775:SF51">
    <property type="entry name" value="INACTIVE PHENOLPHTHIOCEROL SYNTHESIS POLYKETIDE SYNTHASE TYPE I PKS1-RELATED"/>
    <property type="match status" value="1"/>
</dbReference>
<dbReference type="InterPro" id="IPR009081">
    <property type="entry name" value="PP-bd_ACP"/>
</dbReference>
<name>A0AAX1EHZ1_9GAMM</name>
<evidence type="ECO:0000256" key="2">
    <source>
        <dbReference type="ARBA" id="ARBA00022450"/>
    </source>
</evidence>
<dbReference type="EMBL" id="CP038254">
    <property type="protein sequence ID" value="QBR84763.1"/>
    <property type="molecule type" value="Genomic_DNA"/>
</dbReference>
<dbReference type="PROSITE" id="PS50075">
    <property type="entry name" value="CARRIER"/>
    <property type="match status" value="1"/>
</dbReference>
<dbReference type="SMART" id="SM00825">
    <property type="entry name" value="PKS_KS"/>
    <property type="match status" value="1"/>
</dbReference>
<dbReference type="Pfam" id="PF22621">
    <property type="entry name" value="CurL-like_PKS_C"/>
    <property type="match status" value="1"/>
</dbReference>
<dbReference type="InterPro" id="IPR020841">
    <property type="entry name" value="PKS_Beta-ketoAc_synthase_dom"/>
</dbReference>
<feature type="domain" description="Carrier" evidence="5">
    <location>
        <begin position="1104"/>
        <end position="1179"/>
    </location>
</feature>
<evidence type="ECO:0000259" key="6">
    <source>
        <dbReference type="PROSITE" id="PS52004"/>
    </source>
</evidence>
<dbReference type="AlphaFoldDB" id="A0AAX1EHZ1"/>
<dbReference type="Pfam" id="PF21394">
    <property type="entry name" value="Beta-ketacyl_N"/>
    <property type="match status" value="1"/>
</dbReference>
<comment type="similarity">
    <text evidence="1">Belongs to the short-chain dehydrogenases/reductases (SDR) family.</text>
</comment>
<dbReference type="InterPro" id="IPR036291">
    <property type="entry name" value="NAD(P)-bd_dom_sf"/>
</dbReference>
<dbReference type="GO" id="GO:0031177">
    <property type="term" value="F:phosphopantetheine binding"/>
    <property type="evidence" value="ECO:0007669"/>
    <property type="project" value="InterPro"/>
</dbReference>
<dbReference type="PROSITE" id="PS52004">
    <property type="entry name" value="KS3_2"/>
    <property type="match status" value="1"/>
</dbReference>
<evidence type="ECO:0000313" key="8">
    <source>
        <dbReference type="Proteomes" id="UP000295517"/>
    </source>
</evidence>
<dbReference type="Pfam" id="PF08659">
    <property type="entry name" value="KR"/>
    <property type="match status" value="1"/>
</dbReference>
<protein>
    <submittedName>
        <fullName evidence="7">SDR family NAD(P)-dependent oxidoreductase</fullName>
    </submittedName>
</protein>
<reference evidence="7 8" key="1">
    <citation type="submission" date="2019-03" db="EMBL/GenBank/DDBJ databases">
        <title>Diverse conjugative elements silence natural transformation in Legionella species.</title>
        <authorList>
            <person name="Durieux I."/>
            <person name="Ginevra C."/>
            <person name="Attaiech L."/>
            <person name="Picq K."/>
            <person name="Juan P.A."/>
            <person name="Jarraud S."/>
            <person name="Charpentier X."/>
        </authorList>
    </citation>
    <scope>NUCLEOTIDE SEQUENCE [LARGE SCALE GENOMIC DNA]</scope>
    <source>
        <strain evidence="7 8">HL-0427-4011</strain>
    </source>
</reference>
<dbReference type="InterPro" id="IPR049490">
    <property type="entry name" value="C883_1060-like_KR_N"/>
</dbReference>
<evidence type="ECO:0000256" key="1">
    <source>
        <dbReference type="ARBA" id="ARBA00006484"/>
    </source>
</evidence>
<dbReference type="Proteomes" id="UP000295517">
    <property type="component" value="Chromosome"/>
</dbReference>
<dbReference type="SUPFAM" id="SSF47336">
    <property type="entry name" value="ACP-like"/>
    <property type="match status" value="1"/>
</dbReference>